<gene>
    <name evidence="10" type="ORF">ACFQE5_14505</name>
</gene>
<comment type="caution">
    <text evidence="10">The sequence shown here is derived from an EMBL/GenBank/DDBJ whole genome shotgun (WGS) entry which is preliminary data.</text>
</comment>
<dbReference type="Gene3D" id="3.30.565.10">
    <property type="entry name" value="Histidine kinase-like ATPase, C-terminal domain"/>
    <property type="match status" value="1"/>
</dbReference>
<evidence type="ECO:0000256" key="8">
    <source>
        <dbReference type="SAM" id="Phobius"/>
    </source>
</evidence>
<reference evidence="11" key="1">
    <citation type="journal article" date="2019" name="Int. J. Syst. Evol. Microbiol.">
        <title>The Global Catalogue of Microorganisms (GCM) 10K type strain sequencing project: providing services to taxonomists for standard genome sequencing and annotation.</title>
        <authorList>
            <consortium name="The Broad Institute Genomics Platform"/>
            <consortium name="The Broad Institute Genome Sequencing Center for Infectious Disease"/>
            <person name="Wu L."/>
            <person name="Ma J."/>
        </authorList>
    </citation>
    <scope>NUCLEOTIDE SEQUENCE [LARGE SCALE GENOMIC DNA]</scope>
    <source>
        <strain evidence="11">CCM 8391</strain>
    </source>
</reference>
<feature type="transmembrane region" description="Helical" evidence="8">
    <location>
        <begin position="21"/>
        <end position="43"/>
    </location>
</feature>
<protein>
    <recommendedName>
        <fullName evidence="2">histidine kinase</fullName>
        <ecNumber evidence="2">2.7.13.3</ecNumber>
    </recommendedName>
</protein>
<accession>A0ABW1J4V6</accession>
<dbReference type="Pfam" id="PF02518">
    <property type="entry name" value="HATPase_c"/>
    <property type="match status" value="1"/>
</dbReference>
<evidence type="ECO:0000256" key="2">
    <source>
        <dbReference type="ARBA" id="ARBA00012438"/>
    </source>
</evidence>
<evidence type="ECO:0000256" key="1">
    <source>
        <dbReference type="ARBA" id="ARBA00000085"/>
    </source>
</evidence>
<dbReference type="Proteomes" id="UP001596302">
    <property type="component" value="Unassembled WGS sequence"/>
</dbReference>
<proteinExistence type="predicted"/>
<feature type="compositionally biased region" description="Basic and acidic residues" evidence="7">
    <location>
        <begin position="1109"/>
        <end position="1122"/>
    </location>
</feature>
<dbReference type="InterPro" id="IPR050980">
    <property type="entry name" value="2C_sensor_his_kinase"/>
</dbReference>
<feature type="compositionally biased region" description="Low complexity" evidence="7">
    <location>
        <begin position="1023"/>
        <end position="1040"/>
    </location>
</feature>
<feature type="compositionally biased region" description="Low complexity" evidence="7">
    <location>
        <begin position="729"/>
        <end position="747"/>
    </location>
</feature>
<dbReference type="Gene3D" id="6.10.340.10">
    <property type="match status" value="1"/>
</dbReference>
<keyword evidence="11" id="KW-1185">Reference proteome</keyword>
<feature type="compositionally biased region" description="Polar residues" evidence="7">
    <location>
        <begin position="916"/>
        <end position="931"/>
    </location>
</feature>
<feature type="domain" description="Histidine kinase/HSP90-like ATPase" evidence="9">
    <location>
        <begin position="529"/>
        <end position="643"/>
    </location>
</feature>
<evidence type="ECO:0000256" key="4">
    <source>
        <dbReference type="ARBA" id="ARBA00022679"/>
    </source>
</evidence>
<dbReference type="RefSeq" id="WP_379585458.1">
    <property type="nucleotide sequence ID" value="NZ_JBHSQW010000031.1"/>
</dbReference>
<feature type="transmembrane region" description="Helical" evidence="8">
    <location>
        <begin position="326"/>
        <end position="348"/>
    </location>
</feature>
<dbReference type="PANTHER" id="PTHR44936">
    <property type="entry name" value="SENSOR PROTEIN CREC"/>
    <property type="match status" value="1"/>
</dbReference>
<evidence type="ECO:0000256" key="5">
    <source>
        <dbReference type="ARBA" id="ARBA00022777"/>
    </source>
</evidence>
<feature type="region of interest" description="Disordered" evidence="7">
    <location>
        <begin position="644"/>
        <end position="967"/>
    </location>
</feature>
<keyword evidence="5" id="KW-0418">Kinase</keyword>
<evidence type="ECO:0000256" key="6">
    <source>
        <dbReference type="ARBA" id="ARBA00023012"/>
    </source>
</evidence>
<sequence length="1146" mass="118933">MTKTEQAASTPERAERWRPRHWSLTVKLVVLLLVPTVLALLLGTLRIADQAGKAADLAQISRLVVLQKQVSTMVADLQQERLVASAFVAGGRPSDSAALKGQFEKVDQSGTQARSALDGIDPVDNELVGVQRQQLVQALEQLPALRTLVTNSNAPASAVTVRYTELLGRLGEVNDALLRGINLTEVNGLAIALGRLEAVREEMSLQYAVLTAAAIERTLTPPDAAQVQAAEARLGAALTTFRSALDAGQRVRFAGLGSAAPNVARARLVTAAVSGPADAPPPVPSRAEVSGLFDPVLQDVGKTASAVRQELTTTSEELQTSASNEAGVNSVILMLGLLLAFTVMILVARRMIRSLRILRNTALDVAERRLPQAVEGMRAGVAPKADVEPVPLDSRDEVGQVARAFDAVHGQAVRLAADQAALQANVNAMFVNLSRRSQALVERQLQLIEQLESNEQDPDQLSNLFRLDHLATRMRRNSENLLVLAGTDLSKRNVAPVPVIDVLRAAVSEIEQYQRIIVQPPPTVTVIGRASSDLVHLLAELLDNATNFSPPDSQVVMSTTQTSDGSILIEIADRGVGMSGQELSDANQRLSGPSEVDVSASRRMGLFVVGRLAARHGIGVRLGTSAGAGPAGLTASVTVPPYLVPPATSDGERPTGVGATLPAPRGPQPGGPQTGAPQWSTGPQAGSRPGGPPAANGHSRSGSLSSLVAGGDGPTSPAVPPDLRGGPGLTPMPLLQPGQPLPVRRPGTSLRPDGRPVDPSRNGAASPAADEQPGGHQPDRPAEAADGATGQAQGTGDTAARDTAPDDAAAPDAEATATDATPAETTPAETTPADATPTDRAAASDDESAPDTDEAAPEQPHSTDRQGLPAPPTTPLRSVPVAGTAEERPQGDAAEGPPAAPHRPTPTGGPRDAAPGSSQQVAPEQTPQARPNTDLFAPSIPAIAESDRGLPRPPAPLSQQQFEMGHTTPIFEEIASAWFRSNRPLPVSWETEQPGGARTSPESAQARPSAPAAGRPAPPPGAELPQAPATESAFATAADAGWRAAEDTATPASGRGELTAAGLPKRRPRARLVPGSAAGSAVLATSSSPSRTAEAVRGRLASYQQGVRQGREAALRQQRESVESPQPGSTEAAPAPTGKEQDERNR</sequence>
<keyword evidence="8" id="KW-1133">Transmembrane helix</keyword>
<feature type="compositionally biased region" description="Low complexity" evidence="7">
    <location>
        <begin position="784"/>
        <end position="798"/>
    </location>
</feature>
<dbReference type="CDD" id="cd06225">
    <property type="entry name" value="HAMP"/>
    <property type="match status" value="1"/>
</dbReference>
<organism evidence="10 11">
    <name type="scientific">Pseudonocardia hispaniensis</name>
    <dbReference type="NCBI Taxonomy" id="904933"/>
    <lineage>
        <taxon>Bacteria</taxon>
        <taxon>Bacillati</taxon>
        <taxon>Actinomycetota</taxon>
        <taxon>Actinomycetes</taxon>
        <taxon>Pseudonocardiales</taxon>
        <taxon>Pseudonocardiaceae</taxon>
        <taxon>Pseudonocardia</taxon>
    </lineage>
</organism>
<keyword evidence="4" id="KW-0808">Transferase</keyword>
<evidence type="ECO:0000313" key="10">
    <source>
        <dbReference type="EMBL" id="MFC5995422.1"/>
    </source>
</evidence>
<feature type="compositionally biased region" description="Low complexity" evidence="7">
    <location>
        <begin position="1001"/>
        <end position="1015"/>
    </location>
</feature>
<evidence type="ECO:0000259" key="9">
    <source>
        <dbReference type="SMART" id="SM00387"/>
    </source>
</evidence>
<dbReference type="InterPro" id="IPR003594">
    <property type="entry name" value="HATPase_dom"/>
</dbReference>
<dbReference type="SUPFAM" id="SSF55874">
    <property type="entry name" value="ATPase domain of HSP90 chaperone/DNA topoisomerase II/histidine kinase"/>
    <property type="match status" value="1"/>
</dbReference>
<evidence type="ECO:0000256" key="3">
    <source>
        <dbReference type="ARBA" id="ARBA00022553"/>
    </source>
</evidence>
<keyword evidence="8" id="KW-0812">Transmembrane</keyword>
<dbReference type="Pfam" id="PF08376">
    <property type="entry name" value="NIT"/>
    <property type="match status" value="1"/>
</dbReference>
<evidence type="ECO:0000313" key="11">
    <source>
        <dbReference type="Proteomes" id="UP001596302"/>
    </source>
</evidence>
<keyword evidence="8" id="KW-0472">Membrane</keyword>
<feature type="compositionally biased region" description="Low complexity" evidence="7">
    <location>
        <begin position="805"/>
        <end position="841"/>
    </location>
</feature>
<name>A0ABW1J4V6_9PSEU</name>
<dbReference type="PANTHER" id="PTHR44936:SF9">
    <property type="entry name" value="SENSOR PROTEIN CREC"/>
    <property type="match status" value="1"/>
</dbReference>
<dbReference type="EMBL" id="JBHSQW010000031">
    <property type="protein sequence ID" value="MFC5995422.1"/>
    <property type="molecule type" value="Genomic_DNA"/>
</dbReference>
<evidence type="ECO:0000256" key="7">
    <source>
        <dbReference type="SAM" id="MobiDB-lite"/>
    </source>
</evidence>
<feature type="compositionally biased region" description="Acidic residues" evidence="7">
    <location>
        <begin position="844"/>
        <end position="856"/>
    </location>
</feature>
<keyword evidence="3" id="KW-0597">Phosphoprotein</keyword>
<feature type="region of interest" description="Disordered" evidence="7">
    <location>
        <begin position="985"/>
        <end position="1146"/>
    </location>
</feature>
<dbReference type="InterPro" id="IPR013587">
    <property type="entry name" value="Nitrate/nitrite_sensing"/>
</dbReference>
<comment type="catalytic activity">
    <reaction evidence="1">
        <text>ATP + protein L-histidine = ADP + protein N-phospho-L-histidine.</text>
        <dbReference type="EC" id="2.7.13.3"/>
    </reaction>
</comment>
<keyword evidence="6" id="KW-0902">Two-component regulatory system</keyword>
<dbReference type="InterPro" id="IPR036890">
    <property type="entry name" value="HATPase_C_sf"/>
</dbReference>
<dbReference type="EC" id="2.7.13.3" evidence="2"/>
<dbReference type="SMART" id="SM00387">
    <property type="entry name" value="HATPase_c"/>
    <property type="match status" value="1"/>
</dbReference>